<keyword evidence="5 6" id="KW-0472">Membrane</keyword>
<comment type="subcellular location">
    <subcellularLocation>
        <location evidence="1">Membrane</location>
        <topology evidence="1">Multi-pass membrane protein</topology>
    </subcellularLocation>
</comment>
<dbReference type="InterPro" id="IPR023299">
    <property type="entry name" value="ATPase_P-typ_cyto_dom_N"/>
</dbReference>
<keyword evidence="9" id="KW-1185">Reference proteome</keyword>
<dbReference type="Gene3D" id="2.70.150.10">
    <property type="entry name" value="Calcium-transporting ATPase, cytoplasmic transduction domain A"/>
    <property type="match status" value="1"/>
</dbReference>
<dbReference type="InterPro" id="IPR059000">
    <property type="entry name" value="ATPase_P-type_domA"/>
</dbReference>
<dbReference type="Gene3D" id="3.40.1110.10">
    <property type="entry name" value="Calcium-transporting ATPase, cytoplasmic domain N"/>
    <property type="match status" value="1"/>
</dbReference>
<reference evidence="8" key="1">
    <citation type="submission" date="2009-02" db="EMBL/GenBank/DDBJ databases">
        <authorList>
            <person name="Fulton L."/>
            <person name="Clifton S."/>
            <person name="Fulton B."/>
            <person name="Xu J."/>
            <person name="Minx P."/>
            <person name="Pepin K.H."/>
            <person name="Johnson M."/>
            <person name="Bhonagiri V."/>
            <person name="Nash W.E."/>
            <person name="Mardis E.R."/>
            <person name="Wilson R.K."/>
        </authorList>
    </citation>
    <scope>NUCLEOTIDE SEQUENCE [LARGE SCALE GENOMIC DNA]</scope>
    <source>
        <strain evidence="8">DSM 15053</strain>
    </source>
</reference>
<dbReference type="eggNOG" id="COG0474">
    <property type="taxonomic scope" value="Bacteria"/>
</dbReference>
<dbReference type="Gene3D" id="3.40.50.1000">
    <property type="entry name" value="HAD superfamily/HAD-like"/>
    <property type="match status" value="1"/>
</dbReference>
<feature type="transmembrane region" description="Helical" evidence="6">
    <location>
        <begin position="802"/>
        <end position="823"/>
    </location>
</feature>
<dbReference type="InterPro" id="IPR036412">
    <property type="entry name" value="HAD-like_sf"/>
</dbReference>
<dbReference type="InterPro" id="IPR023214">
    <property type="entry name" value="HAD_sf"/>
</dbReference>
<feature type="transmembrane region" description="Helical" evidence="6">
    <location>
        <begin position="289"/>
        <end position="311"/>
    </location>
</feature>
<dbReference type="HOGENOM" id="CLU_002360_5_1_9"/>
<evidence type="ECO:0000256" key="4">
    <source>
        <dbReference type="ARBA" id="ARBA00022989"/>
    </source>
</evidence>
<evidence type="ECO:0000313" key="8">
    <source>
        <dbReference type="EMBL" id="EEG72206.1"/>
    </source>
</evidence>
<feature type="transmembrane region" description="Helical" evidence="6">
    <location>
        <begin position="84"/>
        <end position="104"/>
    </location>
</feature>
<feature type="domain" description="P-type ATPase A" evidence="7">
    <location>
        <begin position="139"/>
        <end position="234"/>
    </location>
</feature>
<dbReference type="InterPro" id="IPR044492">
    <property type="entry name" value="P_typ_ATPase_HD_dom"/>
</dbReference>
<dbReference type="GO" id="GO:0016887">
    <property type="term" value="F:ATP hydrolysis activity"/>
    <property type="evidence" value="ECO:0007669"/>
    <property type="project" value="InterPro"/>
</dbReference>
<dbReference type="STRING" id="553973.CLOHYLEM_07608"/>
<dbReference type="GO" id="GO:0016020">
    <property type="term" value="C:membrane"/>
    <property type="evidence" value="ECO:0007669"/>
    <property type="project" value="UniProtKB-SubCell"/>
</dbReference>
<dbReference type="PRINTS" id="PR00119">
    <property type="entry name" value="CATATPASE"/>
</dbReference>
<comment type="caution">
    <text evidence="8">The sequence shown here is derived from an EMBL/GenBank/DDBJ whole genome shotgun (WGS) entry which is preliminary data.</text>
</comment>
<dbReference type="InterPro" id="IPR018303">
    <property type="entry name" value="ATPase_P-typ_P_site"/>
</dbReference>
<keyword evidence="3" id="KW-1278">Translocase</keyword>
<dbReference type="SUPFAM" id="SSF81660">
    <property type="entry name" value="Metal cation-transporting ATPase, ATP-binding domain N"/>
    <property type="match status" value="1"/>
</dbReference>
<feature type="transmembrane region" description="Helical" evidence="6">
    <location>
        <begin position="678"/>
        <end position="696"/>
    </location>
</feature>
<feature type="transmembrane region" description="Helical" evidence="6">
    <location>
        <begin position="708"/>
        <end position="731"/>
    </location>
</feature>
<dbReference type="PANTHER" id="PTHR42861">
    <property type="entry name" value="CALCIUM-TRANSPORTING ATPASE"/>
    <property type="match status" value="1"/>
</dbReference>
<dbReference type="AlphaFoldDB" id="C0C671"/>
<dbReference type="PROSITE" id="PS00154">
    <property type="entry name" value="ATPASE_E1_E2"/>
    <property type="match status" value="1"/>
</dbReference>
<dbReference type="GO" id="GO:0005524">
    <property type="term" value="F:ATP binding"/>
    <property type="evidence" value="ECO:0007669"/>
    <property type="project" value="InterPro"/>
</dbReference>
<dbReference type="SFLD" id="SFLDG00002">
    <property type="entry name" value="C1.7:_P-type_atpase_like"/>
    <property type="match status" value="1"/>
</dbReference>
<dbReference type="NCBIfam" id="TIGR01494">
    <property type="entry name" value="ATPase_P-type"/>
    <property type="match status" value="2"/>
</dbReference>
<keyword evidence="2 6" id="KW-0812">Transmembrane</keyword>
<dbReference type="SUPFAM" id="SSF81653">
    <property type="entry name" value="Calcium ATPase, transduction domain A"/>
    <property type="match status" value="1"/>
</dbReference>
<feature type="transmembrane region" description="Helical" evidence="6">
    <location>
        <begin position="255"/>
        <end position="277"/>
    </location>
</feature>
<dbReference type="SUPFAM" id="SSF56784">
    <property type="entry name" value="HAD-like"/>
    <property type="match status" value="1"/>
</dbReference>
<evidence type="ECO:0000256" key="6">
    <source>
        <dbReference type="SAM" id="Phobius"/>
    </source>
</evidence>
<dbReference type="Pfam" id="PF00702">
    <property type="entry name" value="Hydrolase"/>
    <property type="match status" value="1"/>
</dbReference>
<keyword evidence="4 6" id="KW-1133">Transmembrane helix</keyword>
<dbReference type="PRINTS" id="PR00120">
    <property type="entry name" value="HATPASE"/>
</dbReference>
<protein>
    <submittedName>
        <fullName evidence="8">E1-E2 ATPase</fullName>
    </submittedName>
</protein>
<dbReference type="Gene3D" id="1.20.1110.10">
    <property type="entry name" value="Calcium-transporting ATPase, transmembrane domain"/>
    <property type="match status" value="1"/>
</dbReference>
<gene>
    <name evidence="8" type="ORF">CLOHYLEM_07608</name>
</gene>
<organism evidence="8 9">
    <name type="scientific">[Clostridium] hylemonae DSM 15053</name>
    <dbReference type="NCBI Taxonomy" id="553973"/>
    <lineage>
        <taxon>Bacteria</taxon>
        <taxon>Bacillati</taxon>
        <taxon>Bacillota</taxon>
        <taxon>Clostridia</taxon>
        <taxon>Lachnospirales</taxon>
        <taxon>Lachnospiraceae</taxon>
    </lineage>
</organism>
<evidence type="ECO:0000259" key="7">
    <source>
        <dbReference type="Pfam" id="PF00122"/>
    </source>
</evidence>
<evidence type="ECO:0000256" key="5">
    <source>
        <dbReference type="ARBA" id="ARBA00023136"/>
    </source>
</evidence>
<feature type="transmembrane region" description="Helical" evidence="6">
    <location>
        <begin position="772"/>
        <end position="796"/>
    </location>
</feature>
<evidence type="ECO:0000256" key="3">
    <source>
        <dbReference type="ARBA" id="ARBA00022967"/>
    </source>
</evidence>
<evidence type="ECO:0000256" key="1">
    <source>
        <dbReference type="ARBA" id="ARBA00004141"/>
    </source>
</evidence>
<dbReference type="Pfam" id="PF00122">
    <property type="entry name" value="E1-E2_ATPase"/>
    <property type="match status" value="1"/>
</dbReference>
<sequence length="840" mass="91719">MLMRPGLCKEDIMFLRRKSDHDDIKVQEEIYEYEEERGPVTRYEPDYRDGLTGRQVKEHAAAGYRNVPVDPPSQTVGEIVHENVFTYFNLIFAVLAVLLCLVGSFRNLTFLPVIIANTLIGIVQEVRAKNILEKLTMLNAPQAVAVRDGKPSTVGSEELVLDDIVIFKAGNQICADAVVAAGEVQVNESLLTGEADEITKKKGDHLMSGSFVVAGQCHARLEYVGADSYISKLTLEAKAMQKGEQSEMMRSLNKLVKFIGIALIPIGIALVVQSLFFNDETLRSSITSMVAAVIGMIPEGLYLLASVALAVSSMRLAKQKVLLHDMKSIETLARVDVLCVDKTGTITENSMSVKKLIPVTAGEKKTEEAEKNTGEDAETVLSRMIGDLALAMSSDNSTMEALKVYFKEHTDAKPVKVTPFTSKTKYSGVTYEDKAHVLGAPEFILREDYETYKDEIQQYAGKGYRVLVFAGYDGEIDGNELTGKAEPLAYILLANPVRKNAPETFAYFAEQGVEVKVISGDNPLTVSEVAKEAGIKNAENYVDAAVLATEEDAAEAIAKYTVFGRVTPAQKRQFVQALKEQGHTVAMTGDGVNDVLALKDADCSVAMASGSDAAVQASQVVLLESDFSCMPSVVLEGRRVVNNIQRSASLFLVKNIFSFLLSLFAVAFMITYPLEPSQISLISMFTIGIPAFFLALQPNQEVIKGHFLTNVFLKALPAGLTDVLAVGALVVFGRTFDVSPTDISTAATMLLAIVGFMILFKICQPLNTLRIIVWIGSMAGLLACSIFLPDLFAITGMSVECIMLFVVFSIATEPVLRYLTLLVGRLRLIYRKRVKKETGL</sequence>
<evidence type="ECO:0000256" key="2">
    <source>
        <dbReference type="ARBA" id="ARBA00022692"/>
    </source>
</evidence>
<name>C0C671_9FIRM</name>
<dbReference type="Proteomes" id="UP000004893">
    <property type="component" value="Unassembled WGS sequence"/>
</dbReference>
<feature type="transmembrane region" description="Helical" evidence="6">
    <location>
        <begin position="743"/>
        <end position="760"/>
    </location>
</feature>
<dbReference type="EMBL" id="ABYI02000042">
    <property type="protein sequence ID" value="EEG72206.1"/>
    <property type="molecule type" value="Genomic_DNA"/>
</dbReference>
<dbReference type="InterPro" id="IPR001757">
    <property type="entry name" value="P_typ_ATPase"/>
</dbReference>
<dbReference type="SUPFAM" id="SSF81665">
    <property type="entry name" value="Calcium ATPase, transmembrane domain M"/>
    <property type="match status" value="1"/>
</dbReference>
<evidence type="ECO:0000313" key="9">
    <source>
        <dbReference type="Proteomes" id="UP000004893"/>
    </source>
</evidence>
<dbReference type="SFLD" id="SFLDS00003">
    <property type="entry name" value="Haloacid_Dehalogenase"/>
    <property type="match status" value="1"/>
</dbReference>
<dbReference type="CDD" id="cd02609">
    <property type="entry name" value="P-type_ATPase"/>
    <property type="match status" value="1"/>
</dbReference>
<dbReference type="InterPro" id="IPR023298">
    <property type="entry name" value="ATPase_P-typ_TM_dom_sf"/>
</dbReference>
<dbReference type="SFLD" id="SFLDF00027">
    <property type="entry name" value="p-type_atpase"/>
    <property type="match status" value="1"/>
</dbReference>
<feature type="transmembrane region" description="Helical" evidence="6">
    <location>
        <begin position="648"/>
        <end position="672"/>
    </location>
</feature>
<proteinExistence type="predicted"/>
<dbReference type="InterPro" id="IPR008250">
    <property type="entry name" value="ATPase_P-typ_transduc_dom_A_sf"/>
</dbReference>
<reference evidence="8" key="2">
    <citation type="submission" date="2013-06" db="EMBL/GenBank/DDBJ databases">
        <title>Draft genome sequence of Clostridium hylemonae (DSM 15053).</title>
        <authorList>
            <person name="Sudarsanam P."/>
            <person name="Ley R."/>
            <person name="Guruge J."/>
            <person name="Turnbaugh P.J."/>
            <person name="Mahowald M."/>
            <person name="Liep D."/>
            <person name="Gordon J."/>
        </authorList>
    </citation>
    <scope>NUCLEOTIDE SEQUENCE</scope>
    <source>
        <strain evidence="8">DSM 15053</strain>
    </source>
</reference>
<accession>C0C671</accession>